<dbReference type="InterPro" id="IPR000014">
    <property type="entry name" value="PAS"/>
</dbReference>
<dbReference type="PROSITE" id="PS50112">
    <property type="entry name" value="PAS"/>
    <property type="match status" value="1"/>
</dbReference>
<dbReference type="GO" id="GO:0016020">
    <property type="term" value="C:membrane"/>
    <property type="evidence" value="ECO:0007669"/>
    <property type="project" value="UniProtKB-SubCell"/>
</dbReference>
<dbReference type="SUPFAM" id="SSF55874">
    <property type="entry name" value="ATPase domain of HSP90 chaperone/DNA topoisomerase II/histidine kinase"/>
    <property type="match status" value="1"/>
</dbReference>
<dbReference type="Proteomes" id="UP000199024">
    <property type="component" value="Unassembled WGS sequence"/>
</dbReference>
<dbReference type="InterPro" id="IPR036097">
    <property type="entry name" value="HisK_dim/P_sf"/>
</dbReference>
<dbReference type="CDD" id="cd06225">
    <property type="entry name" value="HAMP"/>
    <property type="match status" value="1"/>
</dbReference>
<accession>A0A1I6LYJ4</accession>
<dbReference type="InterPro" id="IPR036890">
    <property type="entry name" value="HATPase_C_sf"/>
</dbReference>
<dbReference type="Gene3D" id="3.30.565.10">
    <property type="entry name" value="Histidine kinase-like ATPase, C-terminal domain"/>
    <property type="match status" value="1"/>
</dbReference>
<dbReference type="PRINTS" id="PR00344">
    <property type="entry name" value="BCTRLSENSOR"/>
</dbReference>
<dbReference type="PROSITE" id="PS50109">
    <property type="entry name" value="HIS_KIN"/>
    <property type="match status" value="1"/>
</dbReference>
<dbReference type="Gene3D" id="6.10.340.10">
    <property type="match status" value="1"/>
</dbReference>
<dbReference type="InterPro" id="IPR003594">
    <property type="entry name" value="HATPase_dom"/>
</dbReference>
<protein>
    <recommendedName>
        <fullName evidence="3">histidine kinase</fullName>
        <ecNumber evidence="3">2.7.13.3</ecNumber>
    </recommendedName>
</protein>
<dbReference type="SUPFAM" id="SSF158472">
    <property type="entry name" value="HAMP domain-like"/>
    <property type="match status" value="1"/>
</dbReference>
<feature type="transmembrane region" description="Helical" evidence="8">
    <location>
        <begin position="12"/>
        <end position="34"/>
    </location>
</feature>
<evidence type="ECO:0000313" key="13">
    <source>
        <dbReference type="Proteomes" id="UP000199024"/>
    </source>
</evidence>
<evidence type="ECO:0000256" key="3">
    <source>
        <dbReference type="ARBA" id="ARBA00012438"/>
    </source>
</evidence>
<feature type="domain" description="Histidine kinase" evidence="9">
    <location>
        <begin position="560"/>
        <end position="782"/>
    </location>
</feature>
<dbReference type="STRING" id="474950.SAMN05421771_1492"/>
<dbReference type="SUPFAM" id="SSF55785">
    <property type="entry name" value="PYP-like sensor domain (PAS domain)"/>
    <property type="match status" value="1"/>
</dbReference>
<dbReference type="GO" id="GO:0000155">
    <property type="term" value="F:phosphorelay sensor kinase activity"/>
    <property type="evidence" value="ECO:0007669"/>
    <property type="project" value="InterPro"/>
</dbReference>
<comment type="catalytic activity">
    <reaction evidence="1">
        <text>ATP + protein L-histidine = ADP + protein N-phospho-L-histidine.</text>
        <dbReference type="EC" id="2.7.13.3"/>
    </reaction>
</comment>
<keyword evidence="8" id="KW-1133">Transmembrane helix</keyword>
<dbReference type="Pfam" id="PF13188">
    <property type="entry name" value="PAS_8"/>
    <property type="match status" value="1"/>
</dbReference>
<evidence type="ECO:0000313" key="12">
    <source>
        <dbReference type="EMBL" id="SFS08503.1"/>
    </source>
</evidence>
<dbReference type="Pfam" id="PF02518">
    <property type="entry name" value="HATPase_c"/>
    <property type="match status" value="1"/>
</dbReference>
<keyword evidence="6" id="KW-0418">Kinase</keyword>
<keyword evidence="8" id="KW-0812">Transmembrane</keyword>
<dbReference type="InterPro" id="IPR003660">
    <property type="entry name" value="HAMP_dom"/>
</dbReference>
<evidence type="ECO:0000256" key="8">
    <source>
        <dbReference type="SAM" id="Phobius"/>
    </source>
</evidence>
<keyword evidence="13" id="KW-1185">Reference proteome</keyword>
<evidence type="ECO:0000256" key="7">
    <source>
        <dbReference type="ARBA" id="ARBA00023136"/>
    </source>
</evidence>
<gene>
    <name evidence="12" type="ORF">SAMN05421771_1492</name>
</gene>
<organism evidence="12 13">
    <name type="scientific">Granulicella pectinivorans</name>
    <dbReference type="NCBI Taxonomy" id="474950"/>
    <lineage>
        <taxon>Bacteria</taxon>
        <taxon>Pseudomonadati</taxon>
        <taxon>Acidobacteriota</taxon>
        <taxon>Terriglobia</taxon>
        <taxon>Terriglobales</taxon>
        <taxon>Acidobacteriaceae</taxon>
        <taxon>Granulicella</taxon>
    </lineage>
</organism>
<dbReference type="PANTHER" id="PTHR42878">
    <property type="entry name" value="TWO-COMPONENT HISTIDINE KINASE"/>
    <property type="match status" value="1"/>
</dbReference>
<dbReference type="SMART" id="SM00091">
    <property type="entry name" value="PAS"/>
    <property type="match status" value="1"/>
</dbReference>
<dbReference type="PANTHER" id="PTHR42878:SF13">
    <property type="entry name" value="HISTIDINE KINASE"/>
    <property type="match status" value="1"/>
</dbReference>
<sequence>MGTTASRRRVWTIVFGSLSILLLAVLAVLNAFSLRSLKPESPEQILIYYGLSVIAFLLFVAVLVLLVRNVLKLYAEQRSRVLGTRLRTRMLWGSLLVSVVPIVFMILWSYGLMNRSVDRWFSQPVADMRDDANEMATKLALYVGANARSEADSIAAVLPVETLAQGRVDEINVVLLQHEMTLQGGFAIVFRDGKPIASYDMPPQTGMQVREWMPPRLPSDDEITGAATTKLIPSPAAPRGADALAAMTTGQAILETAERSDGPILTIGQKDYALGRAAVKGGATVVAGLPLPDGLAHTMARMRLSTDAYWKLFRGRRELRNLYLILLAMMTSLALFASGWLALHLSKQVTKPVESLADAMQAVAAGDYARRVEQGATDEMGELINSFNHMAGDLENSRAQVERSTIALNAVNATLEARRSELETMLETIPNGVATLDAEGRVVLANRALSEMMDPGGQRPFIGLAMAEIFPAEMLEVLERLMRRSHRMGTASGEMELGSGAIPGSNGTMNLLVTVALLEGSGSERTGAPKLHQGYVIVLENATELLRAQKQSAWKEVARRVAHEIKNPLTPISLSAEQIRRHIDRLGGVLEAESVQSPSVAVIKRCSEVITSSVESMRGLVDQFASLAEFPTARPRPADLNTIVENSLALFAGRLQSIRMVKKMAPGLPLVLADPEAMKRALGNLIDNAAEAMQTSLLKEIRVETCQLESGMIELTIADTGSGLTDEMRERLFLPYFSTKQRGTGLGLAIAAKIIQEHQGTIRAEGNIPAGAKFIIELKPASMMEGVVSDSGQRAAVVGGKG</sequence>
<dbReference type="RefSeq" id="WP_089838032.1">
    <property type="nucleotide sequence ID" value="NZ_FOZL01000001.1"/>
</dbReference>
<dbReference type="InterPro" id="IPR050351">
    <property type="entry name" value="BphY/WalK/GraS-like"/>
</dbReference>
<dbReference type="PIRSF" id="PIRSF037532">
    <property type="entry name" value="STHK_NtrY"/>
    <property type="match status" value="1"/>
</dbReference>
<feature type="transmembrane region" description="Helical" evidence="8">
    <location>
        <begin position="91"/>
        <end position="113"/>
    </location>
</feature>
<dbReference type="Gene3D" id="1.10.287.130">
    <property type="match status" value="1"/>
</dbReference>
<dbReference type="Pfam" id="PF00672">
    <property type="entry name" value="HAMP"/>
    <property type="match status" value="1"/>
</dbReference>
<dbReference type="CDD" id="cd00082">
    <property type="entry name" value="HisKA"/>
    <property type="match status" value="1"/>
</dbReference>
<keyword evidence="7 8" id="KW-0472">Membrane</keyword>
<proteinExistence type="predicted"/>
<evidence type="ECO:0000259" key="9">
    <source>
        <dbReference type="PROSITE" id="PS50109"/>
    </source>
</evidence>
<dbReference type="Gene3D" id="3.30.450.20">
    <property type="entry name" value="PAS domain"/>
    <property type="match status" value="1"/>
</dbReference>
<dbReference type="SUPFAM" id="SSF47384">
    <property type="entry name" value="Homodimeric domain of signal transducing histidine kinase"/>
    <property type="match status" value="1"/>
</dbReference>
<dbReference type="InterPro" id="IPR005467">
    <property type="entry name" value="His_kinase_dom"/>
</dbReference>
<dbReference type="GO" id="GO:0007234">
    <property type="term" value="P:osmosensory signaling via phosphorelay pathway"/>
    <property type="evidence" value="ECO:0007669"/>
    <property type="project" value="TreeGrafter"/>
</dbReference>
<dbReference type="CDD" id="cd00075">
    <property type="entry name" value="HATPase"/>
    <property type="match status" value="1"/>
</dbReference>
<dbReference type="SMART" id="SM00388">
    <property type="entry name" value="HisKA"/>
    <property type="match status" value="1"/>
</dbReference>
<dbReference type="InterPro" id="IPR017232">
    <property type="entry name" value="NtrY"/>
</dbReference>
<dbReference type="GO" id="GO:0000156">
    <property type="term" value="F:phosphorelay response regulator activity"/>
    <property type="evidence" value="ECO:0007669"/>
    <property type="project" value="TreeGrafter"/>
</dbReference>
<name>A0A1I6LYJ4_9BACT</name>
<dbReference type="GO" id="GO:0030295">
    <property type="term" value="F:protein kinase activator activity"/>
    <property type="evidence" value="ECO:0007669"/>
    <property type="project" value="TreeGrafter"/>
</dbReference>
<feature type="domain" description="HAMP" evidence="11">
    <location>
        <begin position="347"/>
        <end position="399"/>
    </location>
</feature>
<keyword evidence="4" id="KW-0597">Phosphoprotein</keyword>
<evidence type="ECO:0000256" key="2">
    <source>
        <dbReference type="ARBA" id="ARBA00004370"/>
    </source>
</evidence>
<evidence type="ECO:0000256" key="4">
    <source>
        <dbReference type="ARBA" id="ARBA00022553"/>
    </source>
</evidence>
<dbReference type="SMART" id="SM00304">
    <property type="entry name" value="HAMP"/>
    <property type="match status" value="1"/>
</dbReference>
<feature type="transmembrane region" description="Helical" evidence="8">
    <location>
        <begin position="46"/>
        <end position="71"/>
    </location>
</feature>
<evidence type="ECO:0000259" key="10">
    <source>
        <dbReference type="PROSITE" id="PS50112"/>
    </source>
</evidence>
<feature type="transmembrane region" description="Helical" evidence="8">
    <location>
        <begin position="322"/>
        <end position="343"/>
    </location>
</feature>
<dbReference type="AlphaFoldDB" id="A0A1I6LYJ4"/>
<evidence type="ECO:0000259" key="11">
    <source>
        <dbReference type="PROSITE" id="PS50885"/>
    </source>
</evidence>
<evidence type="ECO:0000256" key="1">
    <source>
        <dbReference type="ARBA" id="ARBA00000085"/>
    </source>
</evidence>
<comment type="subcellular location">
    <subcellularLocation>
        <location evidence="2">Membrane</location>
    </subcellularLocation>
</comment>
<reference evidence="12 13" key="1">
    <citation type="submission" date="2016-10" db="EMBL/GenBank/DDBJ databases">
        <authorList>
            <person name="de Groot N.N."/>
        </authorList>
    </citation>
    <scope>NUCLEOTIDE SEQUENCE [LARGE SCALE GENOMIC DNA]</scope>
    <source>
        <strain evidence="12 13">DSM 21001</strain>
    </source>
</reference>
<dbReference type="PROSITE" id="PS50885">
    <property type="entry name" value="HAMP"/>
    <property type="match status" value="1"/>
</dbReference>
<keyword evidence="5" id="KW-0808">Transferase</keyword>
<dbReference type="InterPro" id="IPR003661">
    <property type="entry name" value="HisK_dim/P_dom"/>
</dbReference>
<evidence type="ECO:0000256" key="6">
    <source>
        <dbReference type="ARBA" id="ARBA00022777"/>
    </source>
</evidence>
<dbReference type="Pfam" id="PF00512">
    <property type="entry name" value="HisKA"/>
    <property type="match status" value="1"/>
</dbReference>
<dbReference type="InterPro" id="IPR004358">
    <property type="entry name" value="Sig_transdc_His_kin-like_C"/>
</dbReference>
<dbReference type="OrthoDB" id="9815750at2"/>
<feature type="domain" description="PAS" evidence="10">
    <location>
        <begin position="418"/>
        <end position="453"/>
    </location>
</feature>
<dbReference type="SMART" id="SM00387">
    <property type="entry name" value="HATPase_c"/>
    <property type="match status" value="1"/>
</dbReference>
<dbReference type="EC" id="2.7.13.3" evidence="3"/>
<dbReference type="InterPro" id="IPR035965">
    <property type="entry name" value="PAS-like_dom_sf"/>
</dbReference>
<dbReference type="EMBL" id="FOZL01000001">
    <property type="protein sequence ID" value="SFS08503.1"/>
    <property type="molecule type" value="Genomic_DNA"/>
</dbReference>
<evidence type="ECO:0000256" key="5">
    <source>
        <dbReference type="ARBA" id="ARBA00022679"/>
    </source>
</evidence>